<sequence length="158" mass="18116">MELHGISLRLPSSASLRDCLLLVRVTIYQIIQVQDRQSKEQESEDGEDSSTKIQMEIKTKEAWVLQLLVQEEERGQAKTSEPDKFRSVGRVSPLTVSVRSDADPKVVSSAGMLLRCWWPSLQVDSSIQNHKQTRNSIIGNRWARKTLADNRLRVSLWW</sequence>
<organism evidence="1 2">
    <name type="scientific">Phytophthora nicotianae P1976</name>
    <dbReference type="NCBI Taxonomy" id="1317066"/>
    <lineage>
        <taxon>Eukaryota</taxon>
        <taxon>Sar</taxon>
        <taxon>Stramenopiles</taxon>
        <taxon>Oomycota</taxon>
        <taxon>Peronosporomycetes</taxon>
        <taxon>Peronosporales</taxon>
        <taxon>Peronosporaceae</taxon>
        <taxon>Phytophthora</taxon>
    </lineage>
</organism>
<reference evidence="1 2" key="1">
    <citation type="submission" date="2013-11" db="EMBL/GenBank/DDBJ databases">
        <title>The Genome Sequence of Phytophthora parasitica P1976.</title>
        <authorList>
            <consortium name="The Broad Institute Genomics Platform"/>
            <person name="Russ C."/>
            <person name="Tyler B."/>
            <person name="Panabieres F."/>
            <person name="Shan W."/>
            <person name="Tripathy S."/>
            <person name="Grunwald N."/>
            <person name="Machado M."/>
            <person name="Johnson C.S."/>
            <person name="Walker B."/>
            <person name="Young S."/>
            <person name="Zeng Q."/>
            <person name="Gargeya S."/>
            <person name="Fitzgerald M."/>
            <person name="Haas B."/>
            <person name="Abouelleil A."/>
            <person name="Allen A.W."/>
            <person name="Alvarado L."/>
            <person name="Arachchi H.M."/>
            <person name="Berlin A.M."/>
            <person name="Chapman S.B."/>
            <person name="Gainer-Dewar J."/>
            <person name="Goldberg J."/>
            <person name="Griggs A."/>
            <person name="Gujja S."/>
            <person name="Hansen M."/>
            <person name="Howarth C."/>
            <person name="Imamovic A."/>
            <person name="Ireland A."/>
            <person name="Larimer J."/>
            <person name="McCowan C."/>
            <person name="Murphy C."/>
            <person name="Pearson M."/>
            <person name="Poon T.W."/>
            <person name="Priest M."/>
            <person name="Roberts A."/>
            <person name="Saif S."/>
            <person name="Shea T."/>
            <person name="Sisk P."/>
            <person name="Sykes S."/>
            <person name="Wortman J."/>
            <person name="Nusbaum C."/>
            <person name="Birren B."/>
        </authorList>
    </citation>
    <scope>NUCLEOTIDE SEQUENCE [LARGE SCALE GENOMIC DNA]</scope>
    <source>
        <strain evidence="1 2">P1976</strain>
    </source>
</reference>
<dbReference type="EMBL" id="ANJA01004035">
    <property type="protein sequence ID" value="ETO59871.1"/>
    <property type="molecule type" value="Genomic_DNA"/>
</dbReference>
<dbReference type="Proteomes" id="UP000028582">
    <property type="component" value="Unassembled WGS sequence"/>
</dbReference>
<protein>
    <submittedName>
        <fullName evidence="1">Uncharacterized protein</fullName>
    </submittedName>
</protein>
<dbReference type="AlphaFoldDB" id="A0A080YZR0"/>
<gene>
    <name evidence="1" type="ORF">F444_21891</name>
</gene>
<name>A0A080YZR0_PHYNI</name>
<accession>A0A080YZR0</accession>
<evidence type="ECO:0000313" key="1">
    <source>
        <dbReference type="EMBL" id="ETO59871.1"/>
    </source>
</evidence>
<evidence type="ECO:0000313" key="2">
    <source>
        <dbReference type="Proteomes" id="UP000028582"/>
    </source>
</evidence>
<comment type="caution">
    <text evidence="1">The sequence shown here is derived from an EMBL/GenBank/DDBJ whole genome shotgun (WGS) entry which is preliminary data.</text>
</comment>
<proteinExistence type="predicted"/>